<dbReference type="AlphaFoldDB" id="A0A6N8IV50"/>
<dbReference type="Pfam" id="PF01903">
    <property type="entry name" value="CbiX"/>
    <property type="match status" value="1"/>
</dbReference>
<dbReference type="SUPFAM" id="SSF53800">
    <property type="entry name" value="Chelatase"/>
    <property type="match status" value="1"/>
</dbReference>
<dbReference type="InterPro" id="IPR002762">
    <property type="entry name" value="CbiX-like"/>
</dbReference>
<gene>
    <name evidence="3" type="ORF">GON04_15245</name>
</gene>
<dbReference type="EMBL" id="WSEL01000009">
    <property type="protein sequence ID" value="MVQ30814.1"/>
    <property type="molecule type" value="Genomic_DNA"/>
</dbReference>
<dbReference type="Gene3D" id="3.40.50.1400">
    <property type="match status" value="1"/>
</dbReference>
<dbReference type="CDD" id="cd03416">
    <property type="entry name" value="CbiX_SirB_N"/>
    <property type="match status" value="1"/>
</dbReference>
<dbReference type="PANTHER" id="PTHR33542:SF5">
    <property type="entry name" value="FERROCHELATASE CHE1"/>
    <property type="match status" value="1"/>
</dbReference>
<keyword evidence="1" id="KW-0479">Metal-binding</keyword>
<comment type="caution">
    <text evidence="3">The sequence shown here is derived from an EMBL/GenBank/DDBJ whole genome shotgun (WGS) entry which is preliminary data.</text>
</comment>
<evidence type="ECO:0000256" key="2">
    <source>
        <dbReference type="ARBA" id="ARBA00023239"/>
    </source>
</evidence>
<name>A0A6N8IV50_9BURK</name>
<keyword evidence="4" id="KW-1185">Reference proteome</keyword>
<evidence type="ECO:0000256" key="1">
    <source>
        <dbReference type="ARBA" id="ARBA00022723"/>
    </source>
</evidence>
<dbReference type="GO" id="GO:0016829">
    <property type="term" value="F:lyase activity"/>
    <property type="evidence" value="ECO:0007669"/>
    <property type="project" value="UniProtKB-KW"/>
</dbReference>
<dbReference type="RefSeq" id="WP_157398926.1">
    <property type="nucleotide sequence ID" value="NZ_WSEL01000009.1"/>
</dbReference>
<proteinExistence type="predicted"/>
<sequence>MTHAVVLFGHGSRDPAWRQPMDAVARRIVARQPEVQVACAFLELQEPSLPAALDELVARGVRSVRVVPMFLGAGRHAREDLPVLLNQIRSRHPGLALEVTEAVGEQPEVLDLLAQLALRTLR</sequence>
<dbReference type="InterPro" id="IPR050963">
    <property type="entry name" value="Sirohydro_Cobaltochel/CbiX"/>
</dbReference>
<evidence type="ECO:0000313" key="4">
    <source>
        <dbReference type="Proteomes" id="UP000469385"/>
    </source>
</evidence>
<dbReference type="GO" id="GO:0046872">
    <property type="term" value="F:metal ion binding"/>
    <property type="evidence" value="ECO:0007669"/>
    <property type="project" value="UniProtKB-KW"/>
</dbReference>
<keyword evidence="2" id="KW-0456">Lyase</keyword>
<evidence type="ECO:0000313" key="3">
    <source>
        <dbReference type="EMBL" id="MVQ30814.1"/>
    </source>
</evidence>
<organism evidence="3 4">
    <name type="scientific">Ramlibacter pinisoli</name>
    <dbReference type="NCBI Taxonomy" id="2682844"/>
    <lineage>
        <taxon>Bacteria</taxon>
        <taxon>Pseudomonadati</taxon>
        <taxon>Pseudomonadota</taxon>
        <taxon>Betaproteobacteria</taxon>
        <taxon>Burkholderiales</taxon>
        <taxon>Comamonadaceae</taxon>
        <taxon>Ramlibacter</taxon>
    </lineage>
</organism>
<reference evidence="3 4" key="1">
    <citation type="submission" date="2019-12" db="EMBL/GenBank/DDBJ databases">
        <authorList>
            <person name="Huq M.A."/>
        </authorList>
    </citation>
    <scope>NUCLEOTIDE SEQUENCE [LARGE SCALE GENOMIC DNA]</scope>
    <source>
        <strain evidence="3 4">MAH-25</strain>
    </source>
</reference>
<accession>A0A6N8IV50</accession>
<protein>
    <submittedName>
        <fullName evidence="3">Cobalamin biosynthesis protein CbiX</fullName>
    </submittedName>
</protein>
<dbReference type="PANTHER" id="PTHR33542">
    <property type="entry name" value="SIROHYDROCHLORIN FERROCHELATASE, CHLOROPLASTIC"/>
    <property type="match status" value="1"/>
</dbReference>
<dbReference type="Proteomes" id="UP000469385">
    <property type="component" value="Unassembled WGS sequence"/>
</dbReference>